<dbReference type="GO" id="GO:0042626">
    <property type="term" value="F:ATPase-coupled transmembrane transporter activity"/>
    <property type="evidence" value="ECO:0007669"/>
    <property type="project" value="TreeGrafter"/>
</dbReference>
<dbReference type="Proteomes" id="UP000708208">
    <property type="component" value="Unassembled WGS sequence"/>
</dbReference>
<accession>A0A8J2LGM3</accession>
<evidence type="ECO:0000256" key="4">
    <source>
        <dbReference type="ARBA" id="ARBA00022840"/>
    </source>
</evidence>
<gene>
    <name evidence="5" type="ORF">AFUS01_LOCUS41776</name>
</gene>
<keyword evidence="2" id="KW-0677">Repeat</keyword>
<dbReference type="GO" id="GO:0012505">
    <property type="term" value="C:endomembrane system"/>
    <property type="evidence" value="ECO:0007669"/>
    <property type="project" value="UniProtKB-SubCell"/>
</dbReference>
<evidence type="ECO:0000256" key="1">
    <source>
        <dbReference type="ARBA" id="ARBA00004127"/>
    </source>
</evidence>
<feature type="non-terminal residue" evidence="5">
    <location>
        <position position="85"/>
    </location>
</feature>
<protein>
    <recommendedName>
        <fullName evidence="7">ABC transporter domain-containing protein</fullName>
    </recommendedName>
</protein>
<keyword evidence="3" id="KW-0547">Nucleotide-binding</keyword>
<dbReference type="PANTHER" id="PTHR24223:SF443">
    <property type="entry name" value="MULTIDRUG-RESISTANCE LIKE PROTEIN 1, ISOFORM I"/>
    <property type="match status" value="1"/>
</dbReference>
<dbReference type="AlphaFoldDB" id="A0A8J2LGM3"/>
<evidence type="ECO:0000313" key="5">
    <source>
        <dbReference type="EMBL" id="CAG7832069.1"/>
    </source>
</evidence>
<comment type="caution">
    <text evidence="5">The sequence shown here is derived from an EMBL/GenBank/DDBJ whole genome shotgun (WGS) entry which is preliminary data.</text>
</comment>
<organism evidence="5 6">
    <name type="scientific">Allacma fusca</name>
    <dbReference type="NCBI Taxonomy" id="39272"/>
    <lineage>
        <taxon>Eukaryota</taxon>
        <taxon>Metazoa</taxon>
        <taxon>Ecdysozoa</taxon>
        <taxon>Arthropoda</taxon>
        <taxon>Hexapoda</taxon>
        <taxon>Collembola</taxon>
        <taxon>Symphypleona</taxon>
        <taxon>Sminthuridae</taxon>
        <taxon>Allacma</taxon>
    </lineage>
</organism>
<dbReference type="InterPro" id="IPR050173">
    <property type="entry name" value="ABC_transporter_C-like"/>
</dbReference>
<evidence type="ECO:0000256" key="2">
    <source>
        <dbReference type="ARBA" id="ARBA00022737"/>
    </source>
</evidence>
<reference evidence="5" key="1">
    <citation type="submission" date="2021-06" db="EMBL/GenBank/DDBJ databases">
        <authorList>
            <person name="Hodson N. C."/>
            <person name="Mongue J. A."/>
            <person name="Jaron S. K."/>
        </authorList>
    </citation>
    <scope>NUCLEOTIDE SEQUENCE</scope>
</reference>
<evidence type="ECO:0000313" key="6">
    <source>
        <dbReference type="Proteomes" id="UP000708208"/>
    </source>
</evidence>
<keyword evidence="6" id="KW-1185">Reference proteome</keyword>
<feature type="non-terminal residue" evidence="5">
    <location>
        <position position="1"/>
    </location>
</feature>
<comment type="subcellular location">
    <subcellularLocation>
        <location evidence="1">Endomembrane system</location>
        <topology evidence="1">Multi-pass membrane protein</topology>
    </subcellularLocation>
</comment>
<evidence type="ECO:0008006" key="7">
    <source>
        <dbReference type="Google" id="ProtNLM"/>
    </source>
</evidence>
<dbReference type="EMBL" id="CAJVCH010563334">
    <property type="protein sequence ID" value="CAG7832069.1"/>
    <property type="molecule type" value="Genomic_DNA"/>
</dbReference>
<evidence type="ECO:0000256" key="3">
    <source>
        <dbReference type="ARBA" id="ARBA00022741"/>
    </source>
</evidence>
<dbReference type="OrthoDB" id="6500128at2759"/>
<name>A0A8J2LGM3_9HEXA</name>
<sequence>IVSIERIQEYSEIPQEAAWHVPSRKPEQEWPQAGNIVFDNFQMRYRDDLDYVLLGVTCNIRPGEKVGIVGRTGAGKSSLTLGLFR</sequence>
<proteinExistence type="predicted"/>
<keyword evidence="4" id="KW-0067">ATP-binding</keyword>
<dbReference type="PANTHER" id="PTHR24223">
    <property type="entry name" value="ATP-BINDING CASSETTE SUB-FAMILY C"/>
    <property type="match status" value="1"/>
</dbReference>
<dbReference type="GO" id="GO:0005524">
    <property type="term" value="F:ATP binding"/>
    <property type="evidence" value="ECO:0007669"/>
    <property type="project" value="UniProtKB-KW"/>
</dbReference>
<dbReference type="GO" id="GO:0016020">
    <property type="term" value="C:membrane"/>
    <property type="evidence" value="ECO:0007669"/>
    <property type="project" value="TreeGrafter"/>
</dbReference>